<dbReference type="PANTHER" id="PTHR30160:SF1">
    <property type="entry name" value="LIPOPOLYSACCHARIDE 1,2-N-ACETYLGLUCOSAMINETRANSFERASE-RELATED"/>
    <property type="match status" value="1"/>
</dbReference>
<dbReference type="InterPro" id="IPR051199">
    <property type="entry name" value="LPS_LOS_Heptosyltrfase"/>
</dbReference>
<dbReference type="InterPro" id="IPR002201">
    <property type="entry name" value="Glyco_trans_9"/>
</dbReference>
<keyword evidence="4" id="KW-1185">Reference proteome</keyword>
<dbReference type="Pfam" id="PF01075">
    <property type="entry name" value="Glyco_transf_9"/>
    <property type="match status" value="1"/>
</dbReference>
<dbReference type="RefSeq" id="WP_379984823.1">
    <property type="nucleotide sequence ID" value="NZ_JADIKD010000006.1"/>
</dbReference>
<reference evidence="3 4" key="1">
    <citation type="submission" date="2020-10" db="EMBL/GenBank/DDBJ databases">
        <title>Phylogeny of dyella-like bacteria.</title>
        <authorList>
            <person name="Fu J."/>
        </authorList>
    </citation>
    <scope>NUCLEOTIDE SEQUENCE [LARGE SCALE GENOMIC DNA]</scope>
    <source>
        <strain evidence="3 4">BB4</strain>
    </source>
</reference>
<comment type="caution">
    <text evidence="3">The sequence shown here is derived from an EMBL/GenBank/DDBJ whole genome shotgun (WGS) entry which is preliminary data.</text>
</comment>
<accession>A0ABW8JZS6</accession>
<protein>
    <submittedName>
        <fullName evidence="3">Glycosyltransferase family 9 protein</fullName>
    </submittedName>
</protein>
<proteinExistence type="predicted"/>
<dbReference type="Proteomes" id="UP001620408">
    <property type="component" value="Unassembled WGS sequence"/>
</dbReference>
<evidence type="ECO:0000256" key="1">
    <source>
        <dbReference type="ARBA" id="ARBA00022676"/>
    </source>
</evidence>
<evidence type="ECO:0000313" key="3">
    <source>
        <dbReference type="EMBL" id="MFK2916167.1"/>
    </source>
</evidence>
<keyword evidence="1" id="KW-0328">Glycosyltransferase</keyword>
<evidence type="ECO:0000256" key="2">
    <source>
        <dbReference type="ARBA" id="ARBA00022679"/>
    </source>
</evidence>
<evidence type="ECO:0000313" key="4">
    <source>
        <dbReference type="Proteomes" id="UP001620408"/>
    </source>
</evidence>
<keyword evidence="2" id="KW-0808">Transferase</keyword>
<dbReference type="Gene3D" id="3.40.50.2000">
    <property type="entry name" value="Glycogen Phosphorylase B"/>
    <property type="match status" value="2"/>
</dbReference>
<sequence length="368" mass="40745">MSHPPRRSFDIHSLRRRVARRLMRLLFGKPAQLSSEPLPLTGIHRILICHVSHTLGNALLLTPLIQELEATYPGAEIDIATRSGVAQAIYASYFGVSRIFRLPAHGVGHPLQLLRELRGLRKAHYDLVIDPDPQSQTGRLYLLMARGRWKLGFDSPKKSGNVTHAVPIGLAPESKGKRPVFLLRSAIGKASDNAWPVPDIRLSHSERVQGREALERLLAPHQTKHQKKGVIGVFANATGDKLLGTDWWSPFLETLETASNDYHIVEIVPMFGRSMLGSRYPTYFSTDLRKLASVLSALTAYTSADCGIMHLACASNVPTMGIFTRTSANEWGPYGARNRTIHAYERAPSDVARDILSILAETESSRPA</sequence>
<dbReference type="PANTHER" id="PTHR30160">
    <property type="entry name" value="TETRAACYLDISACCHARIDE 4'-KINASE-RELATED"/>
    <property type="match status" value="1"/>
</dbReference>
<dbReference type="CDD" id="cd03789">
    <property type="entry name" value="GT9_LPS_heptosyltransferase"/>
    <property type="match status" value="1"/>
</dbReference>
<gene>
    <name evidence="3" type="ORF">ISS97_02730</name>
</gene>
<dbReference type="SUPFAM" id="SSF53756">
    <property type="entry name" value="UDP-Glycosyltransferase/glycogen phosphorylase"/>
    <property type="match status" value="1"/>
</dbReference>
<dbReference type="EMBL" id="JADIKD010000006">
    <property type="protein sequence ID" value="MFK2916167.1"/>
    <property type="molecule type" value="Genomic_DNA"/>
</dbReference>
<organism evidence="3 4">
    <name type="scientific">Dyella koreensis</name>
    <dbReference type="NCBI Taxonomy" id="311235"/>
    <lineage>
        <taxon>Bacteria</taxon>
        <taxon>Pseudomonadati</taxon>
        <taxon>Pseudomonadota</taxon>
        <taxon>Gammaproteobacteria</taxon>
        <taxon>Lysobacterales</taxon>
        <taxon>Rhodanobacteraceae</taxon>
        <taxon>Dyella</taxon>
    </lineage>
</organism>
<name>A0ABW8JZS6_9GAMM</name>